<dbReference type="GeneID" id="300578047"/>
<feature type="compositionally biased region" description="Polar residues" evidence="1">
    <location>
        <begin position="339"/>
        <end position="349"/>
    </location>
</feature>
<feature type="region of interest" description="Disordered" evidence="1">
    <location>
        <begin position="172"/>
        <end position="226"/>
    </location>
</feature>
<evidence type="ECO:0000259" key="2">
    <source>
        <dbReference type="Pfam" id="PF12898"/>
    </source>
</evidence>
<dbReference type="Proteomes" id="UP001642720">
    <property type="component" value="Unassembled WGS sequence"/>
</dbReference>
<dbReference type="EMBL" id="PPTA01000008">
    <property type="protein sequence ID" value="TFB01678.1"/>
    <property type="molecule type" value="Genomic_DNA"/>
</dbReference>
<feature type="compositionally biased region" description="Low complexity" evidence="1">
    <location>
        <begin position="296"/>
        <end position="320"/>
    </location>
</feature>
<evidence type="ECO:0000256" key="1">
    <source>
        <dbReference type="SAM" id="MobiDB-lite"/>
    </source>
</evidence>
<feature type="domain" description="Stc1" evidence="2">
    <location>
        <begin position="23"/>
        <end position="104"/>
    </location>
</feature>
<dbReference type="InterPro" id="IPR024630">
    <property type="entry name" value="Stc1"/>
</dbReference>
<gene>
    <name evidence="3" type="ORF">CCMA1212_006374</name>
</gene>
<evidence type="ECO:0000313" key="4">
    <source>
        <dbReference type="Proteomes" id="UP001642720"/>
    </source>
</evidence>
<accession>A0ABY2H3M6</accession>
<dbReference type="Pfam" id="PF12898">
    <property type="entry name" value="Stc1"/>
    <property type="match status" value="1"/>
</dbReference>
<comment type="caution">
    <text evidence="3">The sequence shown here is derived from an EMBL/GenBank/DDBJ whole genome shotgun (WGS) entry which is preliminary data.</text>
</comment>
<proteinExistence type="predicted"/>
<evidence type="ECO:0000313" key="3">
    <source>
        <dbReference type="EMBL" id="TFB01678.1"/>
    </source>
</evidence>
<keyword evidence="4" id="KW-1185">Reference proteome</keyword>
<name>A0ABY2H3M6_9HYPO</name>
<reference evidence="3 4" key="1">
    <citation type="submission" date="2018-01" db="EMBL/GenBank/DDBJ databases">
        <title>Genome characterization of the sugarcane-associated fungus Trichoderma ghanense CCMA-1212 and their application in lignocelulose bioconversion.</title>
        <authorList>
            <person name="Steindorff A.S."/>
            <person name="Mendes T.D."/>
            <person name="Vilela E.S.D."/>
            <person name="Rodrigues D.S."/>
            <person name="Formighieri E.F."/>
            <person name="Melo I.S."/>
            <person name="Favaro L.C.L."/>
        </authorList>
    </citation>
    <scope>NUCLEOTIDE SEQUENCE [LARGE SCALE GENOMIC DNA]</scope>
    <source>
        <strain evidence="3 4">CCMA-1212</strain>
    </source>
</reference>
<protein>
    <recommendedName>
        <fullName evidence="2">Stc1 domain-containing protein</fullName>
    </recommendedName>
</protein>
<feature type="compositionally biased region" description="Low complexity" evidence="1">
    <location>
        <begin position="178"/>
        <end position="194"/>
    </location>
</feature>
<feature type="compositionally biased region" description="Acidic residues" evidence="1">
    <location>
        <begin position="375"/>
        <end position="384"/>
    </location>
</feature>
<feature type="compositionally biased region" description="Polar residues" evidence="1">
    <location>
        <begin position="203"/>
        <end position="216"/>
    </location>
</feature>
<sequence>MASKKANSTFNLATKATIPTRFRCKVGGEWKSIEEFSKNQQRFIQTNLAGRYRIDAANSGMTCREHSSGQRTEMTCELCGLVKPLDEFSSSSKRNGSPHCKRCTAWMETQEPEVIPAPLETGHISIEEERGEMWPAHFIDDTDFFSDDVYPQAPVTGLSSLGLDENDVASLLDSRSQSGAPSEHAASEASSSRSLPPHLRGSLASSKKSLTPSTDQPHAGASGRSSFVQQLPPHLRPFVQQALLPDASSECAIGSEFGDTGSISTATTAREARAKVRRISFNAWDPKGVAHRAVKTATESSAAATSEATESEAGGASLSSHNPETLAKSKWPKAKDIRMSQTELRQVGTNHHVAARDPGPVRHRPMPQVPSVCCEPDEEDDDLY</sequence>
<feature type="region of interest" description="Disordered" evidence="1">
    <location>
        <begin position="295"/>
        <end position="384"/>
    </location>
</feature>
<dbReference type="RefSeq" id="XP_073557879.1">
    <property type="nucleotide sequence ID" value="XM_073703597.1"/>
</dbReference>
<organism evidence="3 4">
    <name type="scientific">Trichoderma ghanense</name>
    <dbReference type="NCBI Taxonomy" id="65468"/>
    <lineage>
        <taxon>Eukaryota</taxon>
        <taxon>Fungi</taxon>
        <taxon>Dikarya</taxon>
        <taxon>Ascomycota</taxon>
        <taxon>Pezizomycotina</taxon>
        <taxon>Sordariomycetes</taxon>
        <taxon>Hypocreomycetidae</taxon>
        <taxon>Hypocreales</taxon>
        <taxon>Hypocreaceae</taxon>
        <taxon>Trichoderma</taxon>
    </lineage>
</organism>